<name>A0ABN9L4D4_9NEOB</name>
<protein>
    <recommendedName>
        <fullName evidence="8">Methyltransferase type 11 domain-containing protein</fullName>
    </recommendedName>
</protein>
<keyword evidence="2" id="KW-0489">Methyltransferase</keyword>
<evidence type="ECO:0000313" key="6">
    <source>
        <dbReference type="EMBL" id="CAJ0932748.1"/>
    </source>
</evidence>
<evidence type="ECO:0000313" key="7">
    <source>
        <dbReference type="Proteomes" id="UP001176940"/>
    </source>
</evidence>
<reference evidence="6" key="1">
    <citation type="submission" date="2023-07" db="EMBL/GenBank/DDBJ databases">
        <authorList>
            <person name="Stuckert A."/>
        </authorList>
    </citation>
    <scope>NUCLEOTIDE SEQUENCE</scope>
</reference>
<dbReference type="InterPro" id="IPR000940">
    <property type="entry name" value="NNMT_TEMT_trans"/>
</dbReference>
<sequence length="202" mass="23081">MVETYQKGRRADDSSAVQTGQTGGKLVLNAEGQSQKQTISMKSQGKAQNEKTRRNLVHNHDSENFQKKEEKVRSAAQHVMKFDLEKENIIEPMVLPKADAIISALLLDMISKEKEDYVKYLRRFSKLLKPGGHFILIGDLETTYYTVGKDKLHAMNYDEDFVRKGLDEAGFVIDRCEVKERAAVSDLTDYKHVMFIVAHKKM</sequence>
<evidence type="ECO:0000256" key="1">
    <source>
        <dbReference type="ARBA" id="ARBA00007996"/>
    </source>
</evidence>
<proteinExistence type="inferred from homology"/>
<feature type="compositionally biased region" description="Polar residues" evidence="5">
    <location>
        <begin position="31"/>
        <end position="47"/>
    </location>
</feature>
<evidence type="ECO:0008006" key="8">
    <source>
        <dbReference type="Google" id="ProtNLM"/>
    </source>
</evidence>
<comment type="similarity">
    <text evidence="1">Belongs to the class I-like SAM-binding methyltransferase superfamily. NNMT/PNMT/TEMT family.</text>
</comment>
<dbReference type="Gene3D" id="3.40.50.150">
    <property type="entry name" value="Vaccinia Virus protein VP39"/>
    <property type="match status" value="1"/>
</dbReference>
<keyword evidence="4" id="KW-0949">S-adenosyl-L-methionine</keyword>
<evidence type="ECO:0000256" key="5">
    <source>
        <dbReference type="SAM" id="MobiDB-lite"/>
    </source>
</evidence>
<organism evidence="6 7">
    <name type="scientific">Ranitomeya imitator</name>
    <name type="common">mimic poison frog</name>
    <dbReference type="NCBI Taxonomy" id="111125"/>
    <lineage>
        <taxon>Eukaryota</taxon>
        <taxon>Metazoa</taxon>
        <taxon>Chordata</taxon>
        <taxon>Craniata</taxon>
        <taxon>Vertebrata</taxon>
        <taxon>Euteleostomi</taxon>
        <taxon>Amphibia</taxon>
        <taxon>Batrachia</taxon>
        <taxon>Anura</taxon>
        <taxon>Neobatrachia</taxon>
        <taxon>Hyloidea</taxon>
        <taxon>Dendrobatidae</taxon>
        <taxon>Dendrobatinae</taxon>
        <taxon>Ranitomeya</taxon>
    </lineage>
</organism>
<evidence type="ECO:0000256" key="2">
    <source>
        <dbReference type="ARBA" id="ARBA00022603"/>
    </source>
</evidence>
<feature type="compositionally biased region" description="Basic and acidic residues" evidence="5">
    <location>
        <begin position="48"/>
        <end position="70"/>
    </location>
</feature>
<evidence type="ECO:0000256" key="3">
    <source>
        <dbReference type="ARBA" id="ARBA00022679"/>
    </source>
</evidence>
<dbReference type="InterPro" id="IPR029063">
    <property type="entry name" value="SAM-dependent_MTases_sf"/>
</dbReference>
<keyword evidence="7" id="KW-1185">Reference proteome</keyword>
<evidence type="ECO:0000256" key="4">
    <source>
        <dbReference type="ARBA" id="ARBA00022691"/>
    </source>
</evidence>
<comment type="caution">
    <text evidence="6">The sequence shown here is derived from an EMBL/GenBank/DDBJ whole genome shotgun (WGS) entry which is preliminary data.</text>
</comment>
<gene>
    <name evidence="6" type="ORF">RIMI_LOCUS5246809</name>
</gene>
<dbReference type="PANTHER" id="PTHR10867:SF32">
    <property type="entry name" value="NICOTINAMIDE N-METHYLTRANSFERASE"/>
    <property type="match status" value="1"/>
</dbReference>
<dbReference type="SUPFAM" id="SSF53335">
    <property type="entry name" value="S-adenosyl-L-methionine-dependent methyltransferases"/>
    <property type="match status" value="1"/>
</dbReference>
<dbReference type="PANTHER" id="PTHR10867">
    <property type="entry name" value="NNMT/PNMT/TEMT FAMILY MEMBER"/>
    <property type="match status" value="1"/>
</dbReference>
<keyword evidence="3" id="KW-0808">Transferase</keyword>
<feature type="region of interest" description="Disordered" evidence="5">
    <location>
        <begin position="1"/>
        <end position="70"/>
    </location>
</feature>
<dbReference type="EMBL" id="CAUEEQ010008883">
    <property type="protein sequence ID" value="CAJ0932748.1"/>
    <property type="molecule type" value="Genomic_DNA"/>
</dbReference>
<dbReference type="PROSITE" id="PS51681">
    <property type="entry name" value="SAM_MT_NNMT_PNMT_TEMT"/>
    <property type="match status" value="1"/>
</dbReference>
<dbReference type="Pfam" id="PF01234">
    <property type="entry name" value="NNMT_PNMT_TEMT"/>
    <property type="match status" value="1"/>
</dbReference>
<dbReference type="Proteomes" id="UP001176940">
    <property type="component" value="Unassembled WGS sequence"/>
</dbReference>
<accession>A0ABN9L4D4</accession>